<dbReference type="EMBL" id="JADBEL010000003">
    <property type="protein sequence ID" value="MBE1553796.1"/>
    <property type="molecule type" value="Genomic_DNA"/>
</dbReference>
<proteinExistence type="predicted"/>
<keyword evidence="3" id="KW-0378">Hydrolase</keyword>
<dbReference type="InterPro" id="IPR036034">
    <property type="entry name" value="PDZ_sf"/>
</dbReference>
<accession>A0A927MM85</accession>
<dbReference type="Proteomes" id="UP000658225">
    <property type="component" value="Unassembled WGS sequence"/>
</dbReference>
<sequence>MGWSRQLKLTISFSVLLLFMPFATGTASANDNLLIPMGHSIGIKMDLSGIFVTNDVMISKNHWLMAGDLIEQVDNTSIGAISDFMEVLSVKEDKKDRALLVIRNGEKSQVQVDGEAMKRLIPFLKDRTEGTGTLTYVDPEKGTYGALGHQIIDSALKTPPSFKSGAIYLSEINQIKKSVPGVPGYKISTIVDDNDFLGTIRSNDVYGIFGSWNTTHKEVLVKPLEIMQPSEVKEGEAEIFTTVKGTEVESFSIRITSIEQDQFQFILTDPKLLEMTGGILQGMSGSPVIQDGKFAGAVTHMFVDNPQKGAALFLETMRTGEK</sequence>
<feature type="chain" id="PRO_5036674267" evidence="1">
    <location>
        <begin position="30"/>
        <end position="322"/>
    </location>
</feature>
<dbReference type="EC" id="3.4.21.116" evidence="3"/>
<dbReference type="AlphaFoldDB" id="A0A927MM85"/>
<evidence type="ECO:0000256" key="1">
    <source>
        <dbReference type="SAM" id="SignalP"/>
    </source>
</evidence>
<dbReference type="GO" id="GO:0016787">
    <property type="term" value="F:hydrolase activity"/>
    <property type="evidence" value="ECO:0007669"/>
    <property type="project" value="UniProtKB-KW"/>
</dbReference>
<gene>
    <name evidence="3" type="ORF">H4683_000870</name>
</gene>
<dbReference type="SUPFAM" id="SSF50156">
    <property type="entry name" value="PDZ domain-like"/>
    <property type="match status" value="1"/>
</dbReference>
<keyword evidence="1" id="KW-0732">Signal</keyword>
<dbReference type="RefSeq" id="WP_192597608.1">
    <property type="nucleotide sequence ID" value="NZ_JADBEL010000003.1"/>
</dbReference>
<dbReference type="InterPro" id="IPR008763">
    <property type="entry name" value="Peptidase_S55"/>
</dbReference>
<dbReference type="Gene3D" id="2.30.42.60">
    <property type="match status" value="1"/>
</dbReference>
<comment type="caution">
    <text evidence="3">The sequence shown here is derived from an EMBL/GenBank/DDBJ whole genome shotgun (WGS) entry which is preliminary data.</text>
</comment>
<feature type="domain" description="Peptidase S55" evidence="2">
    <location>
        <begin position="101"/>
        <end position="322"/>
    </location>
</feature>
<reference evidence="3" key="1">
    <citation type="submission" date="2020-10" db="EMBL/GenBank/DDBJ databases">
        <title>Genomic Encyclopedia of Type Strains, Phase IV (KMG-IV): sequencing the most valuable type-strain genomes for metagenomic binning, comparative biology and taxonomic classification.</title>
        <authorList>
            <person name="Goeker M."/>
        </authorList>
    </citation>
    <scope>NUCLEOTIDE SEQUENCE</scope>
    <source>
        <strain evidence="3">DSM 13886</strain>
    </source>
</reference>
<evidence type="ECO:0000259" key="2">
    <source>
        <dbReference type="PROSITE" id="PS51494"/>
    </source>
</evidence>
<evidence type="ECO:0000313" key="4">
    <source>
        <dbReference type="Proteomes" id="UP000658225"/>
    </source>
</evidence>
<organism evidence="3 4">
    <name type="scientific">Sporosarcina limicola</name>
    <dbReference type="NCBI Taxonomy" id="34101"/>
    <lineage>
        <taxon>Bacteria</taxon>
        <taxon>Bacillati</taxon>
        <taxon>Bacillota</taxon>
        <taxon>Bacilli</taxon>
        <taxon>Bacillales</taxon>
        <taxon>Caryophanaceae</taxon>
        <taxon>Sporosarcina</taxon>
    </lineage>
</organism>
<dbReference type="Pfam" id="PF05580">
    <property type="entry name" value="Peptidase_S55"/>
    <property type="match status" value="1"/>
</dbReference>
<evidence type="ECO:0000313" key="3">
    <source>
        <dbReference type="EMBL" id="MBE1553796.1"/>
    </source>
</evidence>
<feature type="signal peptide" evidence="1">
    <location>
        <begin position="1"/>
        <end position="29"/>
    </location>
</feature>
<dbReference type="PROSITE" id="PS51494">
    <property type="entry name" value="SPOIVB"/>
    <property type="match status" value="1"/>
</dbReference>
<protein>
    <submittedName>
        <fullName evidence="3">Stage IV sporulation protein B</fullName>
        <ecNumber evidence="3">3.4.21.116</ecNumber>
    </submittedName>
</protein>
<keyword evidence="4" id="KW-1185">Reference proteome</keyword>
<name>A0A927MM85_9BACL</name>